<reference evidence="2" key="1">
    <citation type="journal article" date="2022" name="bioRxiv">
        <title>Sequencing and chromosome-scale assembly of the giantPleurodeles waltlgenome.</title>
        <authorList>
            <person name="Brown T."/>
            <person name="Elewa A."/>
            <person name="Iarovenko S."/>
            <person name="Subramanian E."/>
            <person name="Araus A.J."/>
            <person name="Petzold A."/>
            <person name="Susuki M."/>
            <person name="Suzuki K.-i.T."/>
            <person name="Hayashi T."/>
            <person name="Toyoda A."/>
            <person name="Oliveira C."/>
            <person name="Osipova E."/>
            <person name="Leigh N.D."/>
            <person name="Simon A."/>
            <person name="Yun M.H."/>
        </authorList>
    </citation>
    <scope>NUCLEOTIDE SEQUENCE</scope>
    <source>
        <strain evidence="2">20211129_DDA</strain>
        <tissue evidence="2">Liver</tissue>
    </source>
</reference>
<evidence type="ECO:0000256" key="1">
    <source>
        <dbReference type="SAM" id="MobiDB-lite"/>
    </source>
</evidence>
<gene>
    <name evidence="2" type="ORF">NDU88_001122</name>
</gene>
<accession>A0AAV7R9V0</accession>
<proteinExistence type="predicted"/>
<dbReference type="Proteomes" id="UP001066276">
    <property type="component" value="Chromosome 5"/>
</dbReference>
<keyword evidence="3" id="KW-1185">Reference proteome</keyword>
<protein>
    <submittedName>
        <fullName evidence="2">Uncharacterized protein</fullName>
    </submittedName>
</protein>
<dbReference type="AlphaFoldDB" id="A0AAV7R9V0"/>
<evidence type="ECO:0000313" key="2">
    <source>
        <dbReference type="EMBL" id="KAJ1148285.1"/>
    </source>
</evidence>
<name>A0AAV7R9V0_PLEWA</name>
<sequence>MARAVLRGGSVRGQSPRSAQGGFRDGLQLVSRAPTLARAALGARRLHGEVITGAMLVCEKEPRLSILRASCYCFMCEGRFPDPCVASAGIIRRRIPA</sequence>
<evidence type="ECO:0000313" key="3">
    <source>
        <dbReference type="Proteomes" id="UP001066276"/>
    </source>
</evidence>
<comment type="caution">
    <text evidence="2">The sequence shown here is derived from an EMBL/GenBank/DDBJ whole genome shotgun (WGS) entry which is preliminary data.</text>
</comment>
<dbReference type="EMBL" id="JANPWB010000009">
    <property type="protein sequence ID" value="KAJ1148285.1"/>
    <property type="molecule type" value="Genomic_DNA"/>
</dbReference>
<organism evidence="2 3">
    <name type="scientific">Pleurodeles waltl</name>
    <name type="common">Iberian ribbed newt</name>
    <dbReference type="NCBI Taxonomy" id="8319"/>
    <lineage>
        <taxon>Eukaryota</taxon>
        <taxon>Metazoa</taxon>
        <taxon>Chordata</taxon>
        <taxon>Craniata</taxon>
        <taxon>Vertebrata</taxon>
        <taxon>Euteleostomi</taxon>
        <taxon>Amphibia</taxon>
        <taxon>Batrachia</taxon>
        <taxon>Caudata</taxon>
        <taxon>Salamandroidea</taxon>
        <taxon>Salamandridae</taxon>
        <taxon>Pleurodelinae</taxon>
        <taxon>Pleurodeles</taxon>
    </lineage>
</organism>
<feature type="region of interest" description="Disordered" evidence="1">
    <location>
        <begin position="1"/>
        <end position="26"/>
    </location>
</feature>